<dbReference type="EMBL" id="VZRI01013530">
    <property type="protein sequence ID" value="NWV01060.1"/>
    <property type="molecule type" value="Genomic_DNA"/>
</dbReference>
<dbReference type="PANTHER" id="PTHR15036">
    <property type="entry name" value="PIKACHURIN-LIKE PROTEIN"/>
    <property type="match status" value="1"/>
</dbReference>
<dbReference type="InterPro" id="IPR050372">
    <property type="entry name" value="Neurexin-related_CASP"/>
</dbReference>
<feature type="non-terminal residue" evidence="3">
    <location>
        <position position="223"/>
    </location>
</feature>
<dbReference type="PANTHER" id="PTHR15036:SF81">
    <property type="entry name" value="LAMININ SUBUNIT ALPHA-1"/>
    <property type="match status" value="1"/>
</dbReference>
<dbReference type="PROSITE" id="PS50025">
    <property type="entry name" value="LAM_G_DOMAIN"/>
    <property type="match status" value="1"/>
</dbReference>
<evidence type="ECO:0000259" key="2">
    <source>
        <dbReference type="PROSITE" id="PS50025"/>
    </source>
</evidence>
<evidence type="ECO:0000256" key="1">
    <source>
        <dbReference type="PROSITE-ProRule" id="PRU00122"/>
    </source>
</evidence>
<dbReference type="AlphaFoldDB" id="A0A7K6BI33"/>
<dbReference type="Gene3D" id="2.60.120.200">
    <property type="match status" value="2"/>
</dbReference>
<feature type="domain" description="Laminin G" evidence="2">
    <location>
        <begin position="38"/>
        <end position="218"/>
    </location>
</feature>
<dbReference type="Pfam" id="PF02210">
    <property type="entry name" value="Laminin_G_2"/>
    <property type="match status" value="1"/>
</dbReference>
<proteinExistence type="predicted"/>
<evidence type="ECO:0000313" key="3">
    <source>
        <dbReference type="EMBL" id="NWV01060.1"/>
    </source>
</evidence>
<gene>
    <name evidence="3" type="primary">Lama1_1</name>
    <name evidence="3" type="ORF">UPUEPO_R01458</name>
</gene>
<dbReference type="Proteomes" id="UP000544127">
    <property type="component" value="Unassembled WGS sequence"/>
</dbReference>
<keyword evidence="4" id="KW-1185">Reference proteome</keyword>
<evidence type="ECO:0000313" key="4">
    <source>
        <dbReference type="Proteomes" id="UP000544127"/>
    </source>
</evidence>
<dbReference type="SMART" id="SM00282">
    <property type="entry name" value="LamG"/>
    <property type="match status" value="1"/>
</dbReference>
<reference evidence="3 4" key="1">
    <citation type="submission" date="2019-09" db="EMBL/GenBank/DDBJ databases">
        <title>Bird 10,000 Genomes (B10K) Project - Family phase.</title>
        <authorList>
            <person name="Zhang G."/>
        </authorList>
    </citation>
    <scope>NUCLEOTIDE SEQUENCE [LARGE SCALE GENOMIC DNA]</scope>
    <source>
        <strain evidence="3">B10K-DU-012-37</strain>
    </source>
</reference>
<dbReference type="InterPro" id="IPR013320">
    <property type="entry name" value="ConA-like_dom_sf"/>
</dbReference>
<protein>
    <submittedName>
        <fullName evidence="3">LAMA1 protein</fullName>
    </submittedName>
</protein>
<comment type="caution">
    <text evidence="3">The sequence shown here is derived from an EMBL/GenBank/DDBJ whole genome shotgun (WGS) entry which is preliminary data.</text>
</comment>
<sequence>VTASVPACIGSVSVNGRQLHDESPLSIFAVNRCYRRAQEGSFFDGTGFAALAREGYKVRADVNITLEFRTTAAHGVLLGVSSAKVDAIGLELVNGKVLFHVNNGAGRLTATYEPRGTGSLCDGRWHKLQASKSKHRLSLSVDGHEVQTQNPFLQSTSADTNNPIYVGGYPADVKQNCLTSKSSFHGCLRNLVLTKGQQAEAVDFSRAFDLRGVFPHSCPGVEH</sequence>
<dbReference type="FunFam" id="2.60.120.200:FF:000119">
    <property type="entry name" value="Laminin subunit alpha 1"/>
    <property type="match status" value="1"/>
</dbReference>
<comment type="caution">
    <text evidence="1">Lacks conserved residue(s) required for the propagation of feature annotation.</text>
</comment>
<name>A0A7K6BI33_UPUEP</name>
<feature type="non-terminal residue" evidence="3">
    <location>
        <position position="1"/>
    </location>
</feature>
<dbReference type="CDD" id="cd00110">
    <property type="entry name" value="LamG"/>
    <property type="match status" value="1"/>
</dbReference>
<dbReference type="SUPFAM" id="SSF49899">
    <property type="entry name" value="Concanavalin A-like lectins/glucanases"/>
    <property type="match status" value="1"/>
</dbReference>
<dbReference type="OrthoDB" id="10011303at2759"/>
<dbReference type="InterPro" id="IPR001791">
    <property type="entry name" value="Laminin_G"/>
</dbReference>
<accession>A0A7K6BI33</accession>
<organism evidence="3 4">
    <name type="scientific">Upupa epops</name>
    <name type="common">Eurasian hoopoe</name>
    <dbReference type="NCBI Taxonomy" id="57439"/>
    <lineage>
        <taxon>Eukaryota</taxon>
        <taxon>Metazoa</taxon>
        <taxon>Chordata</taxon>
        <taxon>Craniata</taxon>
        <taxon>Vertebrata</taxon>
        <taxon>Euteleostomi</taxon>
        <taxon>Archelosauria</taxon>
        <taxon>Archosauria</taxon>
        <taxon>Dinosauria</taxon>
        <taxon>Saurischia</taxon>
        <taxon>Theropoda</taxon>
        <taxon>Coelurosauria</taxon>
        <taxon>Aves</taxon>
        <taxon>Neognathae</taxon>
        <taxon>Neoaves</taxon>
        <taxon>Telluraves</taxon>
        <taxon>Coraciimorphae</taxon>
        <taxon>Bucerotiformes</taxon>
        <taxon>Upupidae</taxon>
        <taxon>Upupa</taxon>
    </lineage>
</organism>